<dbReference type="GO" id="GO:0005634">
    <property type="term" value="C:nucleus"/>
    <property type="evidence" value="ECO:0007669"/>
    <property type="project" value="UniProtKB-SubCell"/>
</dbReference>
<dbReference type="RefSeq" id="XP_011300820.1">
    <property type="nucleotide sequence ID" value="XM_011302518.1"/>
</dbReference>
<dbReference type="PANTHER" id="PTHR12663:SF0">
    <property type="entry name" value="PRECOCIOUS DISSOCIATION OF SISTERS 5, ISOFORM A"/>
    <property type="match status" value="1"/>
</dbReference>
<reference evidence="7" key="1">
    <citation type="submission" date="2025-08" db="UniProtKB">
        <authorList>
            <consortium name="RefSeq"/>
        </authorList>
    </citation>
    <scope>IDENTIFICATION</scope>
    <source>
        <strain evidence="7">USDA-PBARC FA_bdor</strain>
        <tissue evidence="7">Whole organism</tissue>
    </source>
</reference>
<evidence type="ECO:0000256" key="2">
    <source>
        <dbReference type="ARBA" id="ARBA00022618"/>
    </source>
</evidence>
<dbReference type="SUPFAM" id="SSF48371">
    <property type="entry name" value="ARM repeat"/>
    <property type="match status" value="1"/>
</dbReference>
<keyword evidence="5" id="KW-0131">Cell cycle</keyword>
<gene>
    <name evidence="7" type="primary">LOC105265163</name>
</gene>
<accession>A0A9R1T119</accession>
<dbReference type="Proteomes" id="UP000694866">
    <property type="component" value="Unplaced"/>
</dbReference>
<evidence type="ECO:0000313" key="7">
    <source>
        <dbReference type="RefSeq" id="XP_011300820.1"/>
    </source>
</evidence>
<dbReference type="GO" id="GO:0006281">
    <property type="term" value="P:DNA repair"/>
    <property type="evidence" value="ECO:0007669"/>
    <property type="project" value="TreeGrafter"/>
</dbReference>
<evidence type="ECO:0000256" key="1">
    <source>
        <dbReference type="ARBA" id="ARBA00004123"/>
    </source>
</evidence>
<dbReference type="KEGG" id="fas:105265163"/>
<proteinExistence type="predicted"/>
<evidence type="ECO:0000256" key="3">
    <source>
        <dbReference type="ARBA" id="ARBA00022776"/>
    </source>
</evidence>
<dbReference type="PANTHER" id="PTHR12663">
    <property type="entry name" value="ANDROGEN INDUCED INHIBITOR OF PROLIFERATION AS3 / PDS5-RELATED"/>
    <property type="match status" value="1"/>
</dbReference>
<keyword evidence="6" id="KW-1185">Reference proteome</keyword>
<dbReference type="GO" id="GO:0007064">
    <property type="term" value="P:mitotic sister chromatid cohesion"/>
    <property type="evidence" value="ECO:0007669"/>
    <property type="project" value="InterPro"/>
</dbReference>
<protein>
    <submittedName>
        <fullName evidence="7">Sister chromatid cohesion protein PDS5 homolog A-like</fullName>
    </submittedName>
</protein>
<evidence type="ECO:0000256" key="5">
    <source>
        <dbReference type="ARBA" id="ARBA00023306"/>
    </source>
</evidence>
<sequence>MLRVQFPPGTKLLTKDLEETELEKRLSVLSNNLKIWKSADPIRYEEYKPLAEHLSKSDPFLTHPNKFIQLSVALCLSDILRGFAPTSPFPHKPDVLLRVLNFLASHLAPLKDPSSPWYSSSEYILANLTRANAFALCSDFSELPATPKSLRSFVILLFDIINANPAGDVHRLINKLITNLINSSQEIVKPILPVLFLHLLITQDSYKSSHNLSRKILSTSKALLAPLLSQDFVQILISFGTDDLLRQVSSITSAISRFFPKILEHILPQLEALLNSEDDAMKLRAVIILSSVLQDKDSNFSGFRSFWKLFVSAFLAQPEGIRIICIKEAKPFLLSDSMRSEIIEILTLVQRDYSLLIRKQIISTIMSAVNEDFSLLEDQELLSIIKARSLDKDYEVRKHTLKELSIGFLSSRVTDNSRDSDLSNSAMISIMNEVLRGYFVKDEKDRMYVERIFTTWFSKFQEQVEVRVALLYHFFDQIDKTARRAFAELQIHRWTIRKCLTRVFESREELRGDLELTVARNHLKSLSKYFADTIEVETNLLKFFEDLNDNPSLAEDMEQVLMPNVTCLQSEEAINRILRNIGDLNETDPYYKTVKILLERSSSVLIDETAIEALITCLHDVLHDDEAALKIGLNLETAVENGFKLLEILSLAFSAHFANPTIFNTLATSLLRDKTPSITVRVLNILTNVGKIKQLNRISSTWTALVDTCKSFLTSGTVAEAKASVRLISGLSGEQPAFIFQDVVEKLEDSLDGRGSRECTTLIASLGYISWFYEDSNEQIYSAMKSVYVQVLGPDESHASDESHQAAETKNWSEKEELPLETICRLEAMKCLTRWVISRQVHESWILEIIRVLMRFVASEGNARRLGGFKADEKSWLRLQAGACLLKLAKFERTGDKLKTEHFFRLSGLMIDDVYEVRKRFQEKLGRGLTRKCPRECLPIDFVGFYALAGIEGDETLKEGLRTAMIRHFKKREENLEKCCKVIGAMNAPVVDSIRPESGIIYAVVILANWRKERTGSDKHLMGTIRGLEFVLEYWLEKTGEQREKMISFFRQLFKRLRMCRDAKKPDDEGMAARIQTVCDVAVYCLGNFDEDRTGFGEEVGDVAQLEIPTRYLQFDEELLKNPEDTFSRDVLMERLRVIDTKKKNKQRRMKKKNDSHSLIERIFGVRKGMKRKSRDAI</sequence>
<evidence type="ECO:0000313" key="6">
    <source>
        <dbReference type="Proteomes" id="UP000694866"/>
    </source>
</evidence>
<dbReference type="GeneID" id="105265163"/>
<dbReference type="GO" id="GO:0051301">
    <property type="term" value="P:cell division"/>
    <property type="evidence" value="ECO:0007669"/>
    <property type="project" value="UniProtKB-KW"/>
</dbReference>
<organism evidence="6 7">
    <name type="scientific">Fopius arisanus</name>
    <dbReference type="NCBI Taxonomy" id="64838"/>
    <lineage>
        <taxon>Eukaryota</taxon>
        <taxon>Metazoa</taxon>
        <taxon>Ecdysozoa</taxon>
        <taxon>Arthropoda</taxon>
        <taxon>Hexapoda</taxon>
        <taxon>Insecta</taxon>
        <taxon>Pterygota</taxon>
        <taxon>Neoptera</taxon>
        <taxon>Endopterygota</taxon>
        <taxon>Hymenoptera</taxon>
        <taxon>Apocrita</taxon>
        <taxon>Ichneumonoidea</taxon>
        <taxon>Braconidae</taxon>
        <taxon>Opiinae</taxon>
        <taxon>Fopius</taxon>
    </lineage>
</organism>
<comment type="subcellular location">
    <subcellularLocation>
        <location evidence="1">Nucleus</location>
    </subcellularLocation>
</comment>
<dbReference type="GO" id="GO:0000785">
    <property type="term" value="C:chromatin"/>
    <property type="evidence" value="ECO:0007669"/>
    <property type="project" value="TreeGrafter"/>
</dbReference>
<name>A0A9R1T119_9HYME</name>
<dbReference type="OrthoDB" id="200660at2759"/>
<dbReference type="InterPro" id="IPR039776">
    <property type="entry name" value="Pds5"/>
</dbReference>
<keyword evidence="4" id="KW-0539">Nucleus</keyword>
<evidence type="ECO:0000256" key="4">
    <source>
        <dbReference type="ARBA" id="ARBA00023242"/>
    </source>
</evidence>
<dbReference type="InterPro" id="IPR016024">
    <property type="entry name" value="ARM-type_fold"/>
</dbReference>
<keyword evidence="3" id="KW-0498">Mitosis</keyword>
<keyword evidence="2" id="KW-0132">Cell division</keyword>
<dbReference type="Pfam" id="PF20168">
    <property type="entry name" value="PDS5"/>
    <property type="match status" value="1"/>
</dbReference>
<dbReference type="AlphaFoldDB" id="A0A9R1T119"/>